<dbReference type="Proteomes" id="UP001293254">
    <property type="component" value="Unassembled WGS sequence"/>
</dbReference>
<feature type="region of interest" description="Disordered" evidence="1">
    <location>
        <begin position="49"/>
        <end position="148"/>
    </location>
</feature>
<protein>
    <submittedName>
        <fullName evidence="2">Uncharacterized protein</fullName>
    </submittedName>
</protein>
<evidence type="ECO:0000256" key="1">
    <source>
        <dbReference type="SAM" id="MobiDB-lite"/>
    </source>
</evidence>
<organism evidence="2 3">
    <name type="scientific">Sesamum alatum</name>
    <dbReference type="NCBI Taxonomy" id="300844"/>
    <lineage>
        <taxon>Eukaryota</taxon>
        <taxon>Viridiplantae</taxon>
        <taxon>Streptophyta</taxon>
        <taxon>Embryophyta</taxon>
        <taxon>Tracheophyta</taxon>
        <taxon>Spermatophyta</taxon>
        <taxon>Magnoliopsida</taxon>
        <taxon>eudicotyledons</taxon>
        <taxon>Gunneridae</taxon>
        <taxon>Pentapetalae</taxon>
        <taxon>asterids</taxon>
        <taxon>lamiids</taxon>
        <taxon>Lamiales</taxon>
        <taxon>Pedaliaceae</taxon>
        <taxon>Sesamum</taxon>
    </lineage>
</organism>
<name>A0AAE2CQU3_9LAMI</name>
<sequence length="148" mass="16048">MEDEAEIFEGLISQFLLSFDKLSRSETPLELIHNTTRWAAVVATTSIAVNSDKPFASTSSDKANANPKKKAKEDELIGPSRRPLSSEEDGSVIIVPPRLPPGSGVVDEDDEPVIGPPRPPPVGDGEDEPMVGLPRPPHFYMESNSDKD</sequence>
<gene>
    <name evidence="2" type="ORF">Salat_0878700</name>
</gene>
<reference evidence="2" key="2">
    <citation type="journal article" date="2024" name="Plant">
        <title>Genomic evolution and insights into agronomic trait innovations of Sesamum species.</title>
        <authorList>
            <person name="Miao H."/>
            <person name="Wang L."/>
            <person name="Qu L."/>
            <person name="Liu H."/>
            <person name="Sun Y."/>
            <person name="Le M."/>
            <person name="Wang Q."/>
            <person name="Wei S."/>
            <person name="Zheng Y."/>
            <person name="Lin W."/>
            <person name="Duan Y."/>
            <person name="Cao H."/>
            <person name="Xiong S."/>
            <person name="Wang X."/>
            <person name="Wei L."/>
            <person name="Li C."/>
            <person name="Ma Q."/>
            <person name="Ju M."/>
            <person name="Zhao R."/>
            <person name="Li G."/>
            <person name="Mu C."/>
            <person name="Tian Q."/>
            <person name="Mei H."/>
            <person name="Zhang T."/>
            <person name="Gao T."/>
            <person name="Zhang H."/>
        </authorList>
    </citation>
    <scope>NUCLEOTIDE SEQUENCE</scope>
    <source>
        <strain evidence="2">3651</strain>
    </source>
</reference>
<comment type="caution">
    <text evidence="2">The sequence shown here is derived from an EMBL/GenBank/DDBJ whole genome shotgun (WGS) entry which is preliminary data.</text>
</comment>
<reference evidence="2" key="1">
    <citation type="submission" date="2020-06" db="EMBL/GenBank/DDBJ databases">
        <authorList>
            <person name="Li T."/>
            <person name="Hu X."/>
            <person name="Zhang T."/>
            <person name="Song X."/>
            <person name="Zhang H."/>
            <person name="Dai N."/>
            <person name="Sheng W."/>
            <person name="Hou X."/>
            <person name="Wei L."/>
        </authorList>
    </citation>
    <scope>NUCLEOTIDE SEQUENCE</scope>
    <source>
        <strain evidence="2">3651</strain>
        <tissue evidence="2">Leaf</tissue>
    </source>
</reference>
<evidence type="ECO:0000313" key="3">
    <source>
        <dbReference type="Proteomes" id="UP001293254"/>
    </source>
</evidence>
<dbReference type="EMBL" id="JACGWO010000003">
    <property type="protein sequence ID" value="KAK4431166.1"/>
    <property type="molecule type" value="Genomic_DNA"/>
</dbReference>
<accession>A0AAE2CQU3</accession>
<dbReference type="AlphaFoldDB" id="A0AAE2CQU3"/>
<evidence type="ECO:0000313" key="2">
    <source>
        <dbReference type="EMBL" id="KAK4431166.1"/>
    </source>
</evidence>
<keyword evidence="3" id="KW-1185">Reference proteome</keyword>
<proteinExistence type="predicted"/>